<evidence type="ECO:0000313" key="2">
    <source>
        <dbReference type="Proteomes" id="UP000823631"/>
    </source>
</evidence>
<organism evidence="1 2">
    <name type="scientific">Candidatus Avisuccinivibrio stercorigallinarum</name>
    <dbReference type="NCBI Taxonomy" id="2840704"/>
    <lineage>
        <taxon>Bacteria</taxon>
        <taxon>Pseudomonadati</taxon>
        <taxon>Pseudomonadota</taxon>
        <taxon>Gammaproteobacteria</taxon>
        <taxon>Aeromonadales</taxon>
        <taxon>Succinivibrionaceae</taxon>
        <taxon>Succinivibrionaceae incertae sedis</taxon>
        <taxon>Candidatus Avisuccinivibrio</taxon>
    </lineage>
</organism>
<reference evidence="1" key="2">
    <citation type="journal article" date="2021" name="PeerJ">
        <title>Extensive microbial diversity within the chicken gut microbiome revealed by metagenomics and culture.</title>
        <authorList>
            <person name="Gilroy R."/>
            <person name="Ravi A."/>
            <person name="Getino M."/>
            <person name="Pursley I."/>
            <person name="Horton D.L."/>
            <person name="Alikhan N.F."/>
            <person name="Baker D."/>
            <person name="Gharbi K."/>
            <person name="Hall N."/>
            <person name="Watson M."/>
            <person name="Adriaenssens E.M."/>
            <person name="Foster-Nyarko E."/>
            <person name="Jarju S."/>
            <person name="Secka A."/>
            <person name="Antonio M."/>
            <person name="Oren A."/>
            <person name="Chaudhuri R.R."/>
            <person name="La Ragione R."/>
            <person name="Hildebrand F."/>
            <person name="Pallen M.J."/>
        </authorList>
    </citation>
    <scope>NUCLEOTIDE SEQUENCE</scope>
    <source>
        <strain evidence="1">17213</strain>
    </source>
</reference>
<dbReference type="SUPFAM" id="SSF142906">
    <property type="entry name" value="YjbR-like"/>
    <property type="match status" value="1"/>
</dbReference>
<sequence>MPETETAAALTDALTKLRAHRITELQKLLQLGFSPKLPDHLPAELRPALTALQQDGALFCRCQLAAPAAADDTAQAGFCAFTLIIALLPEVQNGALQLFVVDEGINELYTGFLHGSGAFNAALRERMLQIVTEIYAKASRPACFALPQQQRLAAYAKEHFQAEPEFLWPDSPSSAVLRHQVTRKWFAVLLEPKARVIGLEGPGSVPLVNLHLDEELVQQLLTEGYPFLPAYHMNKTYWLSVRLGCIEDDRLFALLEQSFAKAR</sequence>
<dbReference type="Proteomes" id="UP000823631">
    <property type="component" value="Unassembled WGS sequence"/>
</dbReference>
<accession>A0A9D9DG84</accession>
<dbReference type="InterPro" id="IPR007351">
    <property type="entry name" value="YjbR"/>
</dbReference>
<reference evidence="1" key="1">
    <citation type="submission" date="2020-10" db="EMBL/GenBank/DDBJ databases">
        <authorList>
            <person name="Gilroy R."/>
        </authorList>
    </citation>
    <scope>NUCLEOTIDE SEQUENCE</scope>
    <source>
        <strain evidence="1">17213</strain>
    </source>
</reference>
<dbReference type="InterPro" id="IPR038056">
    <property type="entry name" value="YjbR-like_sf"/>
</dbReference>
<dbReference type="GO" id="GO:0003677">
    <property type="term" value="F:DNA binding"/>
    <property type="evidence" value="ECO:0007669"/>
    <property type="project" value="UniProtKB-KW"/>
</dbReference>
<name>A0A9D9DG84_9GAMM</name>
<dbReference type="AlphaFoldDB" id="A0A9D9DG84"/>
<dbReference type="Gene3D" id="3.90.1150.30">
    <property type="match status" value="1"/>
</dbReference>
<proteinExistence type="predicted"/>
<dbReference type="PANTHER" id="PTHR35145">
    <property type="entry name" value="CYTOPLASMIC PROTEIN-RELATED"/>
    <property type="match status" value="1"/>
</dbReference>
<dbReference type="EMBL" id="JADINH010000215">
    <property type="protein sequence ID" value="MBO8416836.1"/>
    <property type="molecule type" value="Genomic_DNA"/>
</dbReference>
<keyword evidence="1" id="KW-0238">DNA-binding</keyword>
<gene>
    <name evidence="1" type="ORF">IAB19_10690</name>
</gene>
<dbReference type="PANTHER" id="PTHR35145:SF1">
    <property type="entry name" value="CYTOPLASMIC PROTEIN"/>
    <property type="match status" value="1"/>
</dbReference>
<comment type="caution">
    <text evidence="1">The sequence shown here is derived from an EMBL/GenBank/DDBJ whole genome shotgun (WGS) entry which is preliminary data.</text>
</comment>
<evidence type="ECO:0000313" key="1">
    <source>
        <dbReference type="EMBL" id="MBO8416836.1"/>
    </source>
</evidence>
<dbReference type="InterPro" id="IPR058532">
    <property type="entry name" value="YjbR/MT2646/Rv2570-like"/>
</dbReference>
<protein>
    <submittedName>
        <fullName evidence="1">MmcQ/YjbR family DNA-binding protein</fullName>
    </submittedName>
</protein>
<dbReference type="Pfam" id="PF04237">
    <property type="entry name" value="YjbR"/>
    <property type="match status" value="1"/>
</dbReference>